<dbReference type="InterPro" id="IPR011041">
    <property type="entry name" value="Quinoprot_gluc/sorb_DH_b-prop"/>
</dbReference>
<evidence type="ECO:0000259" key="4">
    <source>
        <dbReference type="PROSITE" id="PS51007"/>
    </source>
</evidence>
<dbReference type="Gene3D" id="2.120.10.30">
    <property type="entry name" value="TolB, C-terminal domain"/>
    <property type="match status" value="1"/>
</dbReference>
<dbReference type="KEGG" id="ttf:THTE_1078"/>
<dbReference type="AlphaFoldDB" id="A0A286RCJ0"/>
<dbReference type="GO" id="GO:0009055">
    <property type="term" value="F:electron transfer activity"/>
    <property type="evidence" value="ECO:0007669"/>
    <property type="project" value="InterPro"/>
</dbReference>
<evidence type="ECO:0000256" key="1">
    <source>
        <dbReference type="ARBA" id="ARBA00022723"/>
    </source>
</evidence>
<accession>A0A286RCJ0</accession>
<name>A0A286RCJ0_9BACT</name>
<dbReference type="InterPro" id="IPR012938">
    <property type="entry name" value="Glc/Sorbosone_DH"/>
</dbReference>
<organism evidence="5 6">
    <name type="scientific">Thermogutta terrifontis</name>
    <dbReference type="NCBI Taxonomy" id="1331910"/>
    <lineage>
        <taxon>Bacteria</taxon>
        <taxon>Pseudomonadati</taxon>
        <taxon>Planctomycetota</taxon>
        <taxon>Planctomycetia</taxon>
        <taxon>Pirellulales</taxon>
        <taxon>Thermoguttaceae</taxon>
        <taxon>Thermogutta</taxon>
    </lineage>
</organism>
<sequence length="798" mass="89014">MISIASRRYFYLTLVIGGCLSSSVNSTEVNPLPVQPVVFKGIDTSRLMGSPDPLPLEPERAFPRLRFDRPVQVTYAGDGSGRLFVVEQAGLIHVFPNRPDVDHTTVFLDIRDVVSRDHNEEGLLGLAFHPRFKENGEFFVYYSTRPRASIVSRFRVSRDDPNRADRSSEEVLMHIPQPFGNHNGGSIEFGPDGYLYIGMGDGGSANDPLGAGQDLKTLLGKILRIDVDRRDPGLAYAIPKDNPFAGRTDGTRGEIWAYGLRNVWRLAFDRVTGDLFAGDVGQNRYEEVDLIVRGGNYGWKIREGFHPFEPNAPQTGDVLIDPLVEYFRHEGMSVTGGRVYRGQRLPEFYGAYFYGDYVTGNVWILRLDENKRVIENRKVARTGLNISSFGEDAEGELYFTAFDGYVYRFRKRSGNLSAIAAAFPKKLSETGLFTDPAGLVPSEGLLPYDVNVPLWSDGAMKQRFLALPRGQSVTFSEKGHWQFPEGTVLVKTFFLPASATAASRSPREISAAELADPRQWRRLETRLLVRSPEGWQGYTYVWNDAQTDAELLDGAKTVEVSAATPTGRETFSWYFPSRSDCMACHTPAAGFVLGLNTRQLNRPVIPGSYSYSSVKATSESVSSSNEADHGKMEALVEGRERPNQIALWRALGVFANPPQGAPESWDAYPDWFTASTAKAGQRQELVRAYLDANCAMCHVPDGIVNRPDFRYHTPLEKAQLIGVNPGQGQVGPQGSKIVRPGNPEASELWHRLRLRGPRQMPPLATNRTDERAVSLVEQWIRDLQESRQLTPAIPSRRR</sequence>
<dbReference type="PROSITE" id="PS51007">
    <property type="entry name" value="CYTC"/>
    <property type="match status" value="2"/>
</dbReference>
<proteinExistence type="predicted"/>
<protein>
    <recommendedName>
        <fullName evidence="4">Cytochrome c domain-containing protein</fullName>
    </recommendedName>
</protein>
<evidence type="ECO:0000256" key="3">
    <source>
        <dbReference type="PROSITE-ProRule" id="PRU00433"/>
    </source>
</evidence>
<dbReference type="EMBL" id="CP018477">
    <property type="protein sequence ID" value="ASV73680.1"/>
    <property type="molecule type" value="Genomic_DNA"/>
</dbReference>
<evidence type="ECO:0000313" key="6">
    <source>
        <dbReference type="Proteomes" id="UP000215086"/>
    </source>
</evidence>
<dbReference type="GO" id="GO:0046872">
    <property type="term" value="F:metal ion binding"/>
    <property type="evidence" value="ECO:0007669"/>
    <property type="project" value="UniProtKB-KW"/>
</dbReference>
<feature type="domain" description="Cytochrome c" evidence="4">
    <location>
        <begin position="562"/>
        <end position="676"/>
    </location>
</feature>
<dbReference type="GO" id="GO:0020037">
    <property type="term" value="F:heme binding"/>
    <property type="evidence" value="ECO:0007669"/>
    <property type="project" value="InterPro"/>
</dbReference>
<dbReference type="RefSeq" id="WP_157731702.1">
    <property type="nucleotide sequence ID" value="NZ_CP018477.1"/>
</dbReference>
<dbReference type="PANTHER" id="PTHR19328">
    <property type="entry name" value="HEDGEHOG-INTERACTING PROTEIN"/>
    <property type="match status" value="1"/>
</dbReference>
<dbReference type="Pfam" id="PF07995">
    <property type="entry name" value="GSDH"/>
    <property type="match status" value="1"/>
</dbReference>
<evidence type="ECO:0000313" key="5">
    <source>
        <dbReference type="EMBL" id="ASV73680.1"/>
    </source>
</evidence>
<dbReference type="InterPro" id="IPR009056">
    <property type="entry name" value="Cyt_c-like_dom"/>
</dbReference>
<dbReference type="PROSITE" id="PS51257">
    <property type="entry name" value="PROKAR_LIPOPROTEIN"/>
    <property type="match status" value="1"/>
</dbReference>
<keyword evidence="2 3" id="KW-0408">Iron</keyword>
<dbReference type="SUPFAM" id="SSF50952">
    <property type="entry name" value="Soluble quinoprotein glucose dehydrogenase"/>
    <property type="match status" value="1"/>
</dbReference>
<keyword evidence="1 3" id="KW-0479">Metal-binding</keyword>
<keyword evidence="6" id="KW-1185">Reference proteome</keyword>
<dbReference type="OrthoDB" id="9770043at2"/>
<evidence type="ECO:0000256" key="2">
    <source>
        <dbReference type="ARBA" id="ARBA00023004"/>
    </source>
</evidence>
<dbReference type="Proteomes" id="UP000215086">
    <property type="component" value="Chromosome"/>
</dbReference>
<dbReference type="PANTHER" id="PTHR19328:SF75">
    <property type="entry name" value="ALDOSE SUGAR DEHYDROGENASE YLII"/>
    <property type="match status" value="1"/>
</dbReference>
<feature type="domain" description="Cytochrome c" evidence="4">
    <location>
        <begin position="677"/>
        <end position="784"/>
    </location>
</feature>
<keyword evidence="3" id="KW-0349">Heme</keyword>
<gene>
    <name evidence="5" type="ORF">THTE_1078</name>
</gene>
<dbReference type="InterPro" id="IPR011042">
    <property type="entry name" value="6-blade_b-propeller_TolB-like"/>
</dbReference>
<reference evidence="5 6" key="1">
    <citation type="journal article" name="Front. Microbiol.">
        <title>Sugar Metabolism of the First Thermophilic Planctomycete Thermogutta terrifontis: Comparative Genomic and Transcriptomic Approaches.</title>
        <authorList>
            <person name="Elcheninov A.G."/>
            <person name="Menzel P."/>
            <person name="Gudbergsdottir S.R."/>
            <person name="Slesarev A.I."/>
            <person name="Kadnikov V.V."/>
            <person name="Krogh A."/>
            <person name="Bonch-Osmolovskaya E.A."/>
            <person name="Peng X."/>
            <person name="Kublanov I.V."/>
        </authorList>
    </citation>
    <scope>NUCLEOTIDE SEQUENCE [LARGE SCALE GENOMIC DNA]</scope>
    <source>
        <strain evidence="5 6">R1</strain>
    </source>
</reference>